<feature type="region of interest" description="Disordered" evidence="9">
    <location>
        <begin position="1989"/>
        <end position="2009"/>
    </location>
</feature>
<dbReference type="InterPro" id="IPR001841">
    <property type="entry name" value="Znf_RING"/>
</dbReference>
<dbReference type="InterPro" id="IPR017907">
    <property type="entry name" value="Znf_RING_CS"/>
</dbReference>
<feature type="region of interest" description="Disordered" evidence="9">
    <location>
        <begin position="1474"/>
        <end position="1509"/>
    </location>
</feature>
<evidence type="ECO:0000256" key="1">
    <source>
        <dbReference type="ARBA" id="ARBA00004141"/>
    </source>
</evidence>
<dbReference type="SMART" id="SM00184">
    <property type="entry name" value="RING"/>
    <property type="match status" value="3"/>
</dbReference>
<comment type="subcellular location">
    <subcellularLocation>
        <location evidence="1">Membrane</location>
        <topology evidence="1">Multi-pass membrane protein</topology>
    </subcellularLocation>
</comment>
<evidence type="ECO:0000313" key="10">
    <source>
        <dbReference type="EMBL" id="KAE8304907.1"/>
    </source>
</evidence>
<dbReference type="GO" id="GO:0008270">
    <property type="term" value="F:zinc ion binding"/>
    <property type="evidence" value="ECO:0007669"/>
    <property type="project" value="UniProtKB-KW"/>
</dbReference>
<feature type="compositionally biased region" description="Low complexity" evidence="9">
    <location>
        <begin position="1474"/>
        <end position="1489"/>
    </location>
</feature>
<keyword evidence="3" id="KW-0479">Metal-binding</keyword>
<evidence type="ECO:0000256" key="7">
    <source>
        <dbReference type="ARBA" id="ARBA00022989"/>
    </source>
</evidence>
<accession>A8BIW9</accession>
<evidence type="ECO:0000256" key="2">
    <source>
        <dbReference type="ARBA" id="ARBA00022692"/>
    </source>
</evidence>
<keyword evidence="11" id="KW-1185">Reference proteome</keyword>
<evidence type="ECO:0000256" key="5">
    <source>
        <dbReference type="ARBA" id="ARBA00022786"/>
    </source>
</evidence>
<comment type="caution">
    <text evidence="10">The sequence shown here is derived from an EMBL/GenBank/DDBJ whole genome shotgun (WGS) entry which is preliminary data.</text>
</comment>
<reference evidence="10 11" key="1">
    <citation type="journal article" date="2007" name="Science">
        <title>Genomic minimalism in the early diverging intestinal parasite Giardia lamblia.</title>
        <authorList>
            <person name="Morrison H.G."/>
            <person name="McArthur A.G."/>
            <person name="Gillin F.D."/>
            <person name="Aley S.B."/>
            <person name="Adam R.D."/>
            <person name="Olsen G.J."/>
            <person name="Best A.A."/>
            <person name="Cande W.Z."/>
            <person name="Chen F."/>
            <person name="Cipriano M.J."/>
            <person name="Davids B.J."/>
            <person name="Dawson S.C."/>
            <person name="Elmendorf H.G."/>
            <person name="Hehl A.B."/>
            <person name="Holder M.E."/>
            <person name="Huse S.M."/>
            <person name="Kim U.U."/>
            <person name="Lasek-Nesselquist E."/>
            <person name="Manning G."/>
            <person name="Nigam A."/>
            <person name="Nixon J.E."/>
            <person name="Palm D."/>
            <person name="Passamaneck N.E."/>
            <person name="Prabhu A."/>
            <person name="Reich C.I."/>
            <person name="Reiner D.S."/>
            <person name="Samuelson J."/>
            <person name="Svard S.G."/>
            <person name="Sogin M.L."/>
        </authorList>
    </citation>
    <scope>NUCLEOTIDE SEQUENCE [LARGE SCALE GENOMIC DNA]</scope>
    <source>
        <strain evidence="10 11">WB C6</strain>
    </source>
</reference>
<dbReference type="PROSITE" id="PS00518">
    <property type="entry name" value="ZF_RING_1"/>
    <property type="match status" value="3"/>
</dbReference>
<evidence type="ECO:0000256" key="8">
    <source>
        <dbReference type="ARBA" id="ARBA00023136"/>
    </source>
</evidence>
<evidence type="ECO:0000256" key="3">
    <source>
        <dbReference type="ARBA" id="ARBA00022723"/>
    </source>
</evidence>
<keyword evidence="2" id="KW-0812">Transmembrane</keyword>
<evidence type="ECO:0000256" key="4">
    <source>
        <dbReference type="ARBA" id="ARBA00022771"/>
    </source>
</evidence>
<feature type="compositionally biased region" description="Low complexity" evidence="9">
    <location>
        <begin position="1500"/>
        <end position="1509"/>
    </location>
</feature>
<dbReference type="GO" id="GO:0016020">
    <property type="term" value="C:membrane"/>
    <property type="evidence" value="ECO:0007669"/>
    <property type="project" value="UniProtKB-SubCell"/>
</dbReference>
<keyword evidence="8" id="KW-0472">Membrane</keyword>
<gene>
    <name evidence="10" type="ORF">GL50803_0021622</name>
</gene>
<dbReference type="PANTHER" id="PTHR15860">
    <property type="entry name" value="UNCHARACTERIZED RING FINGER-CONTAINING PROTEIN"/>
    <property type="match status" value="1"/>
</dbReference>
<dbReference type="Pfam" id="PF13445">
    <property type="entry name" value="zf-RING_UBOX"/>
    <property type="match status" value="1"/>
</dbReference>
<dbReference type="RefSeq" id="XP_001706697.1">
    <property type="nucleotide sequence ID" value="XM_001706645.1"/>
</dbReference>
<dbReference type="EMBL" id="AACB03000001">
    <property type="protein sequence ID" value="KAE8304907.1"/>
    <property type="molecule type" value="Genomic_DNA"/>
</dbReference>
<keyword evidence="6" id="KW-0862">Zinc</keyword>
<evidence type="ECO:0000256" key="9">
    <source>
        <dbReference type="SAM" id="MobiDB-lite"/>
    </source>
</evidence>
<protein>
    <submittedName>
        <fullName evidence="10">Ring finger domain-containing protein</fullName>
    </submittedName>
</protein>
<dbReference type="OMA" id="MSINERY"/>
<dbReference type="SUPFAM" id="SSF57850">
    <property type="entry name" value="RING/U-box"/>
    <property type="match status" value="2"/>
</dbReference>
<dbReference type="GO" id="GO:1904294">
    <property type="term" value="P:positive regulation of ERAD pathway"/>
    <property type="evidence" value="ECO:0007669"/>
    <property type="project" value="InterPro"/>
</dbReference>
<dbReference type="STRING" id="184922.A8BIW9"/>
<organism evidence="10 11">
    <name type="scientific">Giardia intestinalis (strain ATCC 50803 / WB clone C6)</name>
    <name type="common">Giardia lamblia</name>
    <dbReference type="NCBI Taxonomy" id="184922"/>
    <lineage>
        <taxon>Eukaryota</taxon>
        <taxon>Metamonada</taxon>
        <taxon>Diplomonadida</taxon>
        <taxon>Hexamitidae</taxon>
        <taxon>Giardiinae</taxon>
        <taxon>Giardia</taxon>
    </lineage>
</organism>
<dbReference type="InterPro" id="IPR013083">
    <property type="entry name" value="Znf_RING/FYVE/PHD"/>
</dbReference>
<dbReference type="PROSITE" id="PS50089">
    <property type="entry name" value="ZF_RING_2"/>
    <property type="match status" value="1"/>
</dbReference>
<dbReference type="InterPro" id="IPR027370">
    <property type="entry name" value="Znf-RING_euk"/>
</dbReference>
<dbReference type="HOGENOM" id="CLU_232797_0_0_1"/>
<proteinExistence type="predicted"/>
<feature type="region of interest" description="Disordered" evidence="9">
    <location>
        <begin position="1017"/>
        <end position="1039"/>
    </location>
</feature>
<dbReference type="PANTHER" id="PTHR15860:SF0">
    <property type="entry name" value="LP20373P"/>
    <property type="match status" value="1"/>
</dbReference>
<sequence>MLSDEYAEGEVQNLEVMCSYTIDDLSAAQRLSQLFQSNSSLTTASNLWKRSAKKLSPQTFITETTHPDVSIPITSQSAPCDSEFSTSVCDSCDPYALKVYTDGSHFKYVSFPSEYICRICLEPMRKPVRFSHCMHVFCADCVHYLFALWERTCPICNERSIIYDYQTMFPGPRYIQYNPFILYIDEQLDTQLHALMGIAPDVPVPGDIVRILAPRELCQFKMIQSYCGVVQDITDGVISDDLVRILDRETVEGMSINERYKINALHPCKVVRVNCYGILWIGRLCELEPFRPNTFVLGTRVIYGSPAIETVKLPDNITHTLASIYPIRDFSVQERELFIEKSRSSTQNHSSLTGIVKEALDYLAEKTDPSTVSDTASREFALFCHRQKKWNIEVPYHPHWPKFVPLSLTVKTHIYNNVDVLYRYKLKLKEVKQRKPSSEALTHIVNLTTQQEVPDVSTAHFSFDVASLVMNPVTSLPIEVYLVKHDLISFDNDPLLGFTSSNQTGLSNSAACMQQLPNHTSQPRSSTIPKTTGSQMVTYSTNVAEKSYTAQLASSFRFPEPNEDPAPFFSEAFRQKLSCCDEVSTDLKGSPIYNVRASHSENIGTFSLQVDSHMQHAQMVEELGQSGKVATTCDISSKIAMPSRRAKAQRWPEALATQNKLIEAAARRGNSSLGLSSTGEKGSQAAPAEFSTNLYDQAYSFPYTENRPTLLSSNLTYCYPSHLRKFLRIITDFTMWYSYRDFCCSGCRGLLRFPVRTLCGHYYCYNCYMDCRENNWVCFDCGKIMEHIVPFDEPSNQCNGEFKGIPGQSTYINRKQMPPIDWEKVYVMRKQISWFNCLIDYGFPCVVRGYSQTKIGILLDDPSKVFCHILLGNKHIEVHNVATISAINVFDLRPALRYGEGLSLTQSHRSPFFNFGICNITSSYLYTDSTIFCATRYSSELFMMGLNMSVMAHKTLRLVKDLEPQFTIARREGLRKQKDEEQKDFVYVWNWCQYERNIAKQQYDMLVYGHVHGNPSSHQKPSFLESESPPSSPPLPLGASNFIRRRRCKDLTEQSSPLSFQASNDALPLQVTGCHSGGPSEYPKAAEPRHRTYNPQTSVLTFQYHHRLRPKQAPTATAYCSTHPLINPNYRNKLVMQDEKILKYRKDFIKWYFDQPEMHPNNSPISFAFGESAIRPTGNSTKMYSLQVERKMQKYDSTPHIDTQAERLIKEEERNQYVVRSLCDTCRRFPTLSFLCSSCHCVLRRPVRLVCDHIVCRTCACIHLASEIPCLACGVAVTDISKVRYEVDLENQIIHAVNHMFYSPKYDVGVIVKSTDSSNTGMVVGLAYLQGMHYAYVAFFGAIKLCRCANLVILEPDWKTLDLEQVLGDHPQRLIAKNMRQSSFHHPLESFFKSQPTILQALNETSKAPNTIEQHTSSHITKAQEDNGTLGSSVIEAHGISKPTTETLKDMLLSEPADSKTLALLGTIYSVSTTTSGMTSSGRSKSASTPLSRNTHQPISGMSSSTTDGTMFLSLPVPSDMHHQDEDPIDAPRKRFQNNDPSYNEMPLSVLGSPAASSAEVLLFDRTMTLSQSGRSNHQLAPLSHPSTVFDCQQHDRDTPHAEKLVMSPRGSLQNDYVSLLHLDDQPTVLAKRNPTEPNNVSLKQPILPDCCAAQPVETSSLCRTKSAPAHLSREDLENNVLFTNTRAIDLDTQSQWSPIAYLSTAEIAEQGISIDSDKIKQAITSEPPVLRRQESAPSLLRKTDTDIDTDIHMPFIEGTRVTKLRPYFYDGEELLKLPTHRQKYRVFSASIAGSKSAKSCVSANDALFSKEPHKKHSKYPQLGDVFVVAIGPYKGLLGLTQSYAKAYDTFILSYYCLLETGTAHEFRATDLRKITLMPSISAQSIRKQLADAKNADEDRKKLCWYRLIMQNKIATAEKFEQLKHLFNLKDPDGIVAILRAKEAGTKGDTDTLATISGIEQVRVSPRTNLNTLLDKKIVFLSGPRRHLNRIRSKSSSPPKTRDGEANAQSSGCFGLRSLTDEMVSPLCRSFSVHTPSRASLMQEFTSTKSSSFLLQHLNLNTVSSLPKVIVVN</sequence>
<dbReference type="GeneID" id="5699589"/>
<dbReference type="InterPro" id="IPR044235">
    <property type="entry name" value="RNFT1/2"/>
</dbReference>
<dbReference type="VEuPathDB" id="GiardiaDB:GL50803_21622"/>
<keyword evidence="7" id="KW-1133">Transmembrane helix</keyword>
<evidence type="ECO:0000256" key="6">
    <source>
        <dbReference type="ARBA" id="ARBA00022833"/>
    </source>
</evidence>
<dbReference type="Gene3D" id="3.30.40.10">
    <property type="entry name" value="Zinc/RING finger domain, C3HC4 (zinc finger)"/>
    <property type="match status" value="1"/>
</dbReference>
<keyword evidence="4" id="KW-0863">Zinc-finger</keyword>
<evidence type="ECO:0000313" key="11">
    <source>
        <dbReference type="Proteomes" id="UP000001548"/>
    </source>
</evidence>
<name>A8BIW9_GIAIC</name>
<dbReference type="GO" id="GO:0061630">
    <property type="term" value="F:ubiquitin protein ligase activity"/>
    <property type="evidence" value="ECO:0000318"/>
    <property type="project" value="GO_Central"/>
</dbReference>
<dbReference type="Proteomes" id="UP000001548">
    <property type="component" value="Unassembled WGS sequence"/>
</dbReference>
<keyword evidence="5" id="KW-0833">Ubl conjugation pathway</keyword>
<dbReference type="KEGG" id="gla:GL50803_0021622"/>